<dbReference type="GO" id="GO:0008236">
    <property type="term" value="F:serine-type peptidase activity"/>
    <property type="evidence" value="ECO:0007669"/>
    <property type="project" value="UniProtKB-KW"/>
</dbReference>
<keyword evidence="7" id="KW-1185">Reference proteome</keyword>
<accession>A0A9J7AXG8</accession>
<dbReference type="Gene3D" id="3.90.226.10">
    <property type="entry name" value="2-enoyl-CoA Hydratase, Chain A, domain 1"/>
    <property type="match status" value="1"/>
</dbReference>
<dbReference type="KEGG" id="naci:NUH88_05420"/>
<evidence type="ECO:0000256" key="3">
    <source>
        <dbReference type="ARBA" id="ARBA00022801"/>
    </source>
</evidence>
<evidence type="ECO:0000313" key="7">
    <source>
        <dbReference type="Proteomes" id="UP001060336"/>
    </source>
</evidence>
<dbReference type="AlphaFoldDB" id="A0A9J7AXG8"/>
<keyword evidence="3" id="KW-0378">Hydrolase</keyword>
<comment type="similarity">
    <text evidence="1">Belongs to the peptidase S49 family.</text>
</comment>
<evidence type="ECO:0000256" key="4">
    <source>
        <dbReference type="ARBA" id="ARBA00022825"/>
    </source>
</evidence>
<dbReference type="InterPro" id="IPR047272">
    <property type="entry name" value="S49_SppA_C"/>
</dbReference>
<dbReference type="CDD" id="cd07023">
    <property type="entry name" value="S49_Sppa_N_C"/>
    <property type="match status" value="1"/>
</dbReference>
<feature type="domain" description="Peptidase S49" evidence="5">
    <location>
        <begin position="85"/>
        <end position="229"/>
    </location>
</feature>
<keyword evidence="4" id="KW-0720">Serine protease</keyword>
<dbReference type="Proteomes" id="UP001060336">
    <property type="component" value="Chromosome"/>
</dbReference>
<evidence type="ECO:0000313" key="6">
    <source>
        <dbReference type="EMBL" id="UUX51129.1"/>
    </source>
</evidence>
<dbReference type="EMBL" id="CP102480">
    <property type="protein sequence ID" value="UUX51129.1"/>
    <property type="molecule type" value="Genomic_DNA"/>
</dbReference>
<dbReference type="RefSeq" id="WP_257770432.1">
    <property type="nucleotide sequence ID" value="NZ_CP102480.1"/>
</dbReference>
<evidence type="ECO:0000259" key="5">
    <source>
        <dbReference type="Pfam" id="PF01343"/>
    </source>
</evidence>
<organism evidence="6 7">
    <name type="scientific">Nisaea acidiphila</name>
    <dbReference type="NCBI Taxonomy" id="1862145"/>
    <lineage>
        <taxon>Bacteria</taxon>
        <taxon>Pseudomonadati</taxon>
        <taxon>Pseudomonadota</taxon>
        <taxon>Alphaproteobacteria</taxon>
        <taxon>Rhodospirillales</taxon>
        <taxon>Thalassobaculaceae</taxon>
        <taxon>Nisaea</taxon>
    </lineage>
</organism>
<proteinExistence type="inferred from homology"/>
<dbReference type="SUPFAM" id="SSF52096">
    <property type="entry name" value="ClpP/crotonase"/>
    <property type="match status" value="1"/>
</dbReference>
<reference evidence="6" key="1">
    <citation type="submission" date="2022-08" db="EMBL/GenBank/DDBJ databases">
        <title>Nisaea acidiphila sp. nov., isolated from a marine algal debris and emended description of the genus Nisaea Urios et al. 2008.</title>
        <authorList>
            <person name="Kwon K."/>
        </authorList>
    </citation>
    <scope>NUCLEOTIDE SEQUENCE</scope>
    <source>
        <strain evidence="6">MEBiC11861</strain>
    </source>
</reference>
<keyword evidence="2" id="KW-0645">Protease</keyword>
<dbReference type="PANTHER" id="PTHR42987">
    <property type="entry name" value="PEPTIDASE S49"/>
    <property type="match status" value="1"/>
</dbReference>
<dbReference type="Gene3D" id="6.20.330.10">
    <property type="match status" value="1"/>
</dbReference>
<evidence type="ECO:0000256" key="2">
    <source>
        <dbReference type="ARBA" id="ARBA00022670"/>
    </source>
</evidence>
<name>A0A9J7AXG8_9PROT</name>
<dbReference type="InterPro" id="IPR029045">
    <property type="entry name" value="ClpP/crotonase-like_dom_sf"/>
</dbReference>
<gene>
    <name evidence="6" type="ORF">NUH88_05420</name>
</gene>
<dbReference type="Pfam" id="PF01343">
    <property type="entry name" value="Peptidase_S49"/>
    <property type="match status" value="1"/>
</dbReference>
<dbReference type="PANTHER" id="PTHR42987:SF8">
    <property type="entry name" value="PROTEINASE"/>
    <property type="match status" value="1"/>
</dbReference>
<dbReference type="GO" id="GO:0006508">
    <property type="term" value="P:proteolysis"/>
    <property type="evidence" value="ECO:0007669"/>
    <property type="project" value="UniProtKB-KW"/>
</dbReference>
<evidence type="ECO:0000256" key="1">
    <source>
        <dbReference type="ARBA" id="ARBA00008683"/>
    </source>
</evidence>
<dbReference type="InterPro" id="IPR002142">
    <property type="entry name" value="Peptidase_S49"/>
</dbReference>
<sequence length="285" mass="31361">MPRPCWSRLNPFAPRDPEVAVVRLKGPIGDLGSFRQGLNIERFDGVLKAAFASRRTTAVALVINSPGGSPVQSDLIKTRIEALSREHEKPVTAFTEDLCASGGYWIAQAADEIIAHPSSVVGSIGVITAGFGLQEAIGKLGIERRVHTKGAAKGMLDPFQAEKPEEVARLEALQQDLYEGFKEVVRRRRGTKLKGEEDELFSGAVWTGTKALELGIVDGLGDLRTVMRERYGEDVRFRRYGPRLSFWQKLRRGNVAAENAEGAPSLMHGLIAAVEERLLWNRFGL</sequence>
<protein>
    <submittedName>
        <fullName evidence="6">S49 family peptidase</fullName>
    </submittedName>
</protein>